<comment type="cofactor">
    <cofactor evidence="1">
        <name>Mg(2+)</name>
        <dbReference type="ChEBI" id="CHEBI:18420"/>
    </cofactor>
</comment>
<dbReference type="PATRIC" id="fig|59750.3.peg.1489"/>
<organism evidence="4 6">
    <name type="scientific">Mycolicibacterium wolinskyi</name>
    <dbReference type="NCBI Taxonomy" id="59750"/>
    <lineage>
        <taxon>Bacteria</taxon>
        <taxon>Bacillati</taxon>
        <taxon>Actinomycetota</taxon>
        <taxon>Actinomycetes</taxon>
        <taxon>Mycobacteriales</taxon>
        <taxon>Mycobacteriaceae</taxon>
        <taxon>Mycolicibacterium</taxon>
    </lineage>
</organism>
<dbReference type="PROSITE" id="PS51462">
    <property type="entry name" value="NUDIX"/>
    <property type="match status" value="1"/>
</dbReference>
<comment type="caution">
    <text evidence="4">The sequence shown here is derived from an EMBL/GenBank/DDBJ whole genome shotgun (WGS) entry which is preliminary data.</text>
</comment>
<protein>
    <submittedName>
        <fullName evidence="4">DNA mismatch repair protein MutT</fullName>
    </submittedName>
</protein>
<feature type="domain" description="Nudix hydrolase" evidence="3">
    <location>
        <begin position="3"/>
        <end position="130"/>
    </location>
</feature>
<evidence type="ECO:0000313" key="7">
    <source>
        <dbReference type="Proteomes" id="UP000193964"/>
    </source>
</evidence>
<dbReference type="Gene3D" id="3.90.79.10">
    <property type="entry name" value="Nucleoside Triphosphate Pyrophosphohydrolase"/>
    <property type="match status" value="1"/>
</dbReference>
<dbReference type="STRING" id="59750.AWC31_06165"/>
<evidence type="ECO:0000313" key="4">
    <source>
        <dbReference type="EMBL" id="KWX22267.1"/>
    </source>
</evidence>
<evidence type="ECO:0000256" key="2">
    <source>
        <dbReference type="ARBA" id="ARBA00022801"/>
    </source>
</evidence>
<dbReference type="EMBL" id="LQQA01000033">
    <property type="protein sequence ID" value="ORX09799.1"/>
    <property type="molecule type" value="Genomic_DNA"/>
</dbReference>
<dbReference type="PANTHER" id="PTHR43046:SF2">
    <property type="entry name" value="8-OXO-DGTP DIPHOSPHATASE-RELATED"/>
    <property type="match status" value="1"/>
</dbReference>
<name>A0A132PJA1_9MYCO</name>
<dbReference type="AlphaFoldDB" id="A0A132PJA1"/>
<evidence type="ECO:0000313" key="5">
    <source>
        <dbReference type="EMBL" id="ORX09799.1"/>
    </source>
</evidence>
<keyword evidence="2" id="KW-0378">Hydrolase</keyword>
<reference evidence="5 7" key="2">
    <citation type="submission" date="2016-01" db="EMBL/GenBank/DDBJ databases">
        <title>The new phylogeny of the genus Mycobacterium.</title>
        <authorList>
            <person name="Tarcisio F."/>
            <person name="Conor M."/>
            <person name="Antonella G."/>
            <person name="Elisabetta G."/>
            <person name="Giulia F.S."/>
            <person name="Sara T."/>
            <person name="Anna F."/>
            <person name="Clotilde B."/>
            <person name="Roberto B."/>
            <person name="Veronica D.S."/>
            <person name="Fabio R."/>
            <person name="Monica P."/>
            <person name="Olivier J."/>
            <person name="Enrico T."/>
            <person name="Nicola S."/>
        </authorList>
    </citation>
    <scope>NUCLEOTIDE SEQUENCE [LARGE SCALE GENOMIC DNA]</scope>
    <source>
        <strain evidence="5 7">ATCC 700010</strain>
    </source>
</reference>
<dbReference type="SUPFAM" id="SSF55811">
    <property type="entry name" value="Nudix"/>
    <property type="match status" value="1"/>
</dbReference>
<keyword evidence="6" id="KW-1185">Reference proteome</keyword>
<dbReference type="PANTHER" id="PTHR43046">
    <property type="entry name" value="GDP-MANNOSE MANNOSYL HYDROLASE"/>
    <property type="match status" value="1"/>
</dbReference>
<dbReference type="EMBL" id="LGTW01000014">
    <property type="protein sequence ID" value="KWX22267.1"/>
    <property type="molecule type" value="Genomic_DNA"/>
</dbReference>
<dbReference type="Proteomes" id="UP000070612">
    <property type="component" value="Unassembled WGS sequence"/>
</dbReference>
<dbReference type="InterPro" id="IPR000086">
    <property type="entry name" value="NUDIX_hydrolase_dom"/>
</dbReference>
<gene>
    <name evidence="4" type="ORF">AFM11_20750</name>
    <name evidence="5" type="ORF">AWC31_06165</name>
</gene>
<sequence length="133" mass="14150">MTSVIGIVAAVVLDERNHVLVVRKRGTSSFMQPGGKIEPGEEPLQALVREVYEELGTGFDTTSARALGRYTAAAANEPGHVVDAQLYSVVLDGDPAPQAEIEEMAWVDPHAPGAIELAPLTRHTVLGLARDPV</sequence>
<dbReference type="OrthoDB" id="67499at2"/>
<dbReference type="CDD" id="cd04690">
    <property type="entry name" value="NUDIX_Hydrolase"/>
    <property type="match status" value="1"/>
</dbReference>
<dbReference type="Proteomes" id="UP000193964">
    <property type="component" value="Unassembled WGS sequence"/>
</dbReference>
<evidence type="ECO:0000256" key="1">
    <source>
        <dbReference type="ARBA" id="ARBA00001946"/>
    </source>
</evidence>
<reference evidence="4 6" key="1">
    <citation type="submission" date="2015-07" db="EMBL/GenBank/DDBJ databases">
        <title>A draft genome sequence of Mycobacterium wolinskyi.</title>
        <authorList>
            <person name="de Man T.J."/>
            <person name="Perry K.A."/>
            <person name="Coulliette A.D."/>
            <person name="Jensen B."/>
            <person name="Toney N.C."/>
            <person name="Limbago B.M."/>
            <person name="Noble-Wang J."/>
        </authorList>
    </citation>
    <scope>NUCLEOTIDE SEQUENCE [LARGE SCALE GENOMIC DNA]</scope>
    <source>
        <strain evidence="4 6">CDC_01</strain>
    </source>
</reference>
<proteinExistence type="predicted"/>
<dbReference type="PROSITE" id="PS00893">
    <property type="entry name" value="NUDIX_BOX"/>
    <property type="match status" value="1"/>
</dbReference>
<dbReference type="Pfam" id="PF00293">
    <property type="entry name" value="NUDIX"/>
    <property type="match status" value="1"/>
</dbReference>
<dbReference type="GO" id="GO:0016787">
    <property type="term" value="F:hydrolase activity"/>
    <property type="evidence" value="ECO:0007669"/>
    <property type="project" value="UniProtKB-KW"/>
</dbReference>
<dbReference type="InterPro" id="IPR020084">
    <property type="entry name" value="NUDIX_hydrolase_CS"/>
</dbReference>
<evidence type="ECO:0000259" key="3">
    <source>
        <dbReference type="PROSITE" id="PS51462"/>
    </source>
</evidence>
<dbReference type="InterPro" id="IPR015797">
    <property type="entry name" value="NUDIX_hydrolase-like_dom_sf"/>
</dbReference>
<dbReference type="RefSeq" id="WP_067852064.1">
    <property type="nucleotide sequence ID" value="NZ_JACKUA010000028.1"/>
</dbReference>
<accession>A0A132PJA1</accession>
<evidence type="ECO:0000313" key="6">
    <source>
        <dbReference type="Proteomes" id="UP000070612"/>
    </source>
</evidence>